<gene>
    <name evidence="2" type="ORF">ASZ90_001483</name>
</gene>
<accession>A0A0W8G675</accession>
<sequence length="37" mass="4431">MNKIVKKCKTEEKNSISNPPKSRDKYCNHVFFLIFWG</sequence>
<name>A0A0W8G675_9ZZZZ</name>
<dbReference type="AlphaFoldDB" id="A0A0W8G675"/>
<evidence type="ECO:0000256" key="1">
    <source>
        <dbReference type="SAM" id="MobiDB-lite"/>
    </source>
</evidence>
<feature type="region of interest" description="Disordered" evidence="1">
    <location>
        <begin position="1"/>
        <end position="22"/>
    </location>
</feature>
<dbReference type="EMBL" id="LNQE01000197">
    <property type="protein sequence ID" value="KUG28631.1"/>
    <property type="molecule type" value="Genomic_DNA"/>
</dbReference>
<comment type="caution">
    <text evidence="2">The sequence shown here is derived from an EMBL/GenBank/DDBJ whole genome shotgun (WGS) entry which is preliminary data.</text>
</comment>
<reference evidence="2" key="1">
    <citation type="journal article" date="2015" name="Proc. Natl. Acad. Sci. U.S.A.">
        <title>Networks of energetic and metabolic interactions define dynamics in microbial communities.</title>
        <authorList>
            <person name="Embree M."/>
            <person name="Liu J.K."/>
            <person name="Al-Bassam M.M."/>
            <person name="Zengler K."/>
        </authorList>
    </citation>
    <scope>NUCLEOTIDE SEQUENCE</scope>
</reference>
<organism evidence="2">
    <name type="scientific">hydrocarbon metagenome</name>
    <dbReference type="NCBI Taxonomy" id="938273"/>
    <lineage>
        <taxon>unclassified sequences</taxon>
        <taxon>metagenomes</taxon>
        <taxon>ecological metagenomes</taxon>
    </lineage>
</organism>
<protein>
    <submittedName>
        <fullName evidence="2">Uncharacterized protein</fullName>
    </submittedName>
</protein>
<proteinExistence type="predicted"/>
<evidence type="ECO:0000313" key="2">
    <source>
        <dbReference type="EMBL" id="KUG28631.1"/>
    </source>
</evidence>